<feature type="compositionally biased region" description="Low complexity" evidence="1">
    <location>
        <begin position="387"/>
        <end position="399"/>
    </location>
</feature>
<feature type="compositionally biased region" description="Low complexity" evidence="1">
    <location>
        <begin position="193"/>
        <end position="202"/>
    </location>
</feature>
<feature type="region of interest" description="Disordered" evidence="1">
    <location>
        <begin position="1"/>
        <end position="145"/>
    </location>
</feature>
<evidence type="ECO:0000313" key="4">
    <source>
        <dbReference type="RefSeq" id="XP_014474266.1"/>
    </source>
</evidence>
<dbReference type="RefSeq" id="XP_014474265.1">
    <property type="nucleotide sequence ID" value="XM_014618779.1"/>
</dbReference>
<proteinExistence type="predicted"/>
<feature type="region of interest" description="Disordered" evidence="1">
    <location>
        <begin position="193"/>
        <end position="226"/>
    </location>
</feature>
<organism evidence="2 3">
    <name type="scientific">Dinoponera quadriceps</name>
    <name type="common">South American ant</name>
    <dbReference type="NCBI Taxonomy" id="609295"/>
    <lineage>
        <taxon>Eukaryota</taxon>
        <taxon>Metazoa</taxon>
        <taxon>Ecdysozoa</taxon>
        <taxon>Arthropoda</taxon>
        <taxon>Hexapoda</taxon>
        <taxon>Insecta</taxon>
        <taxon>Pterygota</taxon>
        <taxon>Neoptera</taxon>
        <taxon>Endopterygota</taxon>
        <taxon>Hymenoptera</taxon>
        <taxon>Apocrita</taxon>
        <taxon>Aculeata</taxon>
        <taxon>Formicoidea</taxon>
        <taxon>Formicidae</taxon>
        <taxon>Ponerinae</taxon>
        <taxon>Ponerini</taxon>
        <taxon>Dinoponera</taxon>
    </lineage>
</organism>
<feature type="region of interest" description="Disordered" evidence="1">
    <location>
        <begin position="986"/>
        <end position="1032"/>
    </location>
</feature>
<feature type="compositionally biased region" description="Basic and acidic residues" evidence="1">
    <location>
        <begin position="26"/>
        <end position="39"/>
    </location>
</feature>
<dbReference type="RefSeq" id="XP_014474266.1">
    <property type="nucleotide sequence ID" value="XM_014618780.1"/>
</dbReference>
<keyword evidence="2" id="KW-1185">Reference proteome</keyword>
<feature type="region of interest" description="Disordered" evidence="1">
    <location>
        <begin position="253"/>
        <end position="296"/>
    </location>
</feature>
<feature type="compositionally biased region" description="Polar residues" evidence="1">
    <location>
        <begin position="203"/>
        <end position="215"/>
    </location>
</feature>
<feature type="compositionally biased region" description="Polar residues" evidence="1">
    <location>
        <begin position="555"/>
        <end position="566"/>
    </location>
</feature>
<feature type="region of interest" description="Disordered" evidence="1">
    <location>
        <begin position="411"/>
        <end position="472"/>
    </location>
</feature>
<protein>
    <submittedName>
        <fullName evidence="3 4">Uncharacterized protein LOC106744215 isoform X1</fullName>
    </submittedName>
</protein>
<dbReference type="GeneID" id="106744215"/>
<reference evidence="3 4" key="1">
    <citation type="submission" date="2025-04" db="UniProtKB">
        <authorList>
            <consortium name="RefSeq"/>
        </authorList>
    </citation>
    <scope>IDENTIFICATION</scope>
</reference>
<sequence>MGQCVSRKAGAVVAASGHHNSPSYRIMEKHAQKQGDHRGSSRRGTSHTRGTAMSFGFRRRPASGIPMPIAGYAESNLLHPRSKSAGPEQDRRRDEDNNSTAIHNSSSGRSTPRLAPPKKDSSGVGVRTNRFGYRQPPKFTNKVGDICNSHSISHYNQQEKQQYHHQQQQQQSENYFAKQPNRVLHVYNATPAATKTAPRTSPSNNAAYPTGNSTDANRRTSGIPEPISRYTLHTSHLPLPQYAVRVSDSNSKIAKTAANQSRKVSSTSTYKGSASSKEGSMTEDSGVSSQAACPEDNERIIRSLDYAADENGSMRRRGGAGRPRNLRMVVSGKSFDVRDVRDDDSTVTEISVIPLPKSFGSANLNTGFVRERATQYQRIVSKDNRYTESTTSMSTTSSEGYDEGCLSEEKVYKDRSHSEKIPSIKSDFSPPSSDDPEYGHGEAMADEYSLSSSDDCHRPGSMLQHQQHAQAITAATRNGATSKNALRSVLLTIEDPAFAAAAATTTTLIDDETSPVDSLFDSPTASITQSDGKASKKDEHVLERSDNTLEDDSPGTPTNASNSLSLSEGREFFDDEIADQPGLIFDDNSRARIEPQSAMGSQVITENSHTLVEPNSKTSGAHVKGVANSPHHGRIHRAGSVDTLSPCESIASDDLMLDYSDTSSYEEQQRLNSNPALHELDDATIISELEAQGEEMVRQWSSLLSTAHMQEQANSTNNNINGGTGNNNNQTAAESGIAGDRMRFLRNRSGTESPRSLDSMRNRQVSSPLRRTGDVQSPYLDSGDEASLRIDRATYQHMFQDIVSLKTMLLKLKRVLQESGENDLTRADTLNPFDNSVKNGLFCNLNLNLNEGGETIDVSTSPGSGGSSIADELADLRRQVIFLQGQVEDRDRTIQQLQAQFLKLQGPTNGDAQTCIVPARNNNIPSVDTCNAATQTEKTRPVSAGPSILQSLPQDGSMGPLVSWSDSWDRQRPSLLCELNSAGSLRKPTERLPHTLRLRQEQTPRRSNVHTRRHSSESVAGSPTKSKDCAKACEPNDAEQQCNAKVEGNTVKSLIPTPRKLRL</sequence>
<feature type="compositionally biased region" description="Basic and acidic residues" evidence="1">
    <location>
        <begin position="411"/>
        <end position="422"/>
    </location>
</feature>
<feature type="compositionally biased region" description="Basic and acidic residues" evidence="1">
    <location>
        <begin position="533"/>
        <end position="547"/>
    </location>
</feature>
<feature type="compositionally biased region" description="Low complexity" evidence="1">
    <location>
        <begin position="423"/>
        <end position="432"/>
    </location>
</feature>
<feature type="compositionally biased region" description="Polar residues" evidence="1">
    <location>
        <begin position="253"/>
        <end position="264"/>
    </location>
</feature>
<feature type="region of interest" description="Disordered" evidence="1">
    <location>
        <begin position="385"/>
        <end position="404"/>
    </location>
</feature>
<dbReference type="Proteomes" id="UP000515204">
    <property type="component" value="Unplaced"/>
</dbReference>
<feature type="region of interest" description="Disordered" evidence="1">
    <location>
        <begin position="513"/>
        <end position="566"/>
    </location>
</feature>
<feature type="compositionally biased region" description="Polar residues" evidence="1">
    <location>
        <begin position="521"/>
        <end position="532"/>
    </location>
</feature>
<accession>A0A6P3X7P4</accession>
<name>A0A6P3X7P4_DINQU</name>
<feature type="compositionally biased region" description="Polar residues" evidence="1">
    <location>
        <begin position="278"/>
        <end position="291"/>
    </location>
</feature>
<dbReference type="OrthoDB" id="10046062at2759"/>
<feature type="compositionally biased region" description="Low complexity" evidence="1">
    <location>
        <begin position="265"/>
        <end position="277"/>
    </location>
</feature>
<dbReference type="KEGG" id="dqu:106744215"/>
<dbReference type="AlphaFoldDB" id="A0A6P3X7P4"/>
<feature type="region of interest" description="Disordered" evidence="1">
    <location>
        <begin position="749"/>
        <end position="780"/>
    </location>
</feature>
<evidence type="ECO:0000256" key="1">
    <source>
        <dbReference type="SAM" id="MobiDB-lite"/>
    </source>
</evidence>
<evidence type="ECO:0000313" key="2">
    <source>
        <dbReference type="Proteomes" id="UP000515204"/>
    </source>
</evidence>
<feature type="compositionally biased region" description="Basic and acidic residues" evidence="1">
    <location>
        <begin position="987"/>
        <end position="1004"/>
    </location>
</feature>
<gene>
    <name evidence="3 4" type="primary">LOC106744215</name>
</gene>
<evidence type="ECO:0000313" key="3">
    <source>
        <dbReference type="RefSeq" id="XP_014474265.1"/>
    </source>
</evidence>
<feature type="compositionally biased region" description="Polar residues" evidence="1">
    <location>
        <begin position="98"/>
        <end position="110"/>
    </location>
</feature>